<dbReference type="SUPFAM" id="SSF51556">
    <property type="entry name" value="Metallo-dependent hydrolases"/>
    <property type="match status" value="1"/>
</dbReference>
<evidence type="ECO:0000256" key="1">
    <source>
        <dbReference type="ARBA" id="ARBA00023239"/>
    </source>
</evidence>
<keyword evidence="5" id="KW-1185">Reference proteome</keyword>
<dbReference type="Proteomes" id="UP000326907">
    <property type="component" value="Unassembled WGS sequence"/>
</dbReference>
<dbReference type="InterPro" id="IPR032466">
    <property type="entry name" value="Metal_Hydrolase"/>
</dbReference>
<accession>A0A5N5ENX8</accession>
<dbReference type="GO" id="GO:0016787">
    <property type="term" value="F:hydrolase activity"/>
    <property type="evidence" value="ECO:0007669"/>
    <property type="project" value="UniProtKB-KW"/>
</dbReference>
<dbReference type="Gene3D" id="3.20.20.140">
    <property type="entry name" value="Metal-dependent hydrolases"/>
    <property type="match status" value="1"/>
</dbReference>
<dbReference type="InterPro" id="IPR006680">
    <property type="entry name" value="Amidohydro-rel"/>
</dbReference>
<organism evidence="4 5">
    <name type="scientific">Streptomyces arboris</name>
    <dbReference type="NCBI Taxonomy" id="2600619"/>
    <lineage>
        <taxon>Bacteria</taxon>
        <taxon>Bacillati</taxon>
        <taxon>Actinomycetota</taxon>
        <taxon>Actinomycetes</taxon>
        <taxon>Kitasatosporales</taxon>
        <taxon>Streptomycetaceae</taxon>
        <taxon>Streptomyces</taxon>
    </lineage>
</organism>
<dbReference type="AlphaFoldDB" id="A0A5N5ENX8"/>
<dbReference type="PANTHER" id="PTHR21240:SF28">
    <property type="entry name" value="ISO-OROTATE DECARBOXYLASE (EUROFUNG)"/>
    <property type="match status" value="1"/>
</dbReference>
<dbReference type="EMBL" id="VYUA01000007">
    <property type="protein sequence ID" value="KAB2592586.1"/>
    <property type="molecule type" value="Genomic_DNA"/>
</dbReference>
<keyword evidence="1" id="KW-0456">Lyase</keyword>
<feature type="region of interest" description="Disordered" evidence="2">
    <location>
        <begin position="1"/>
        <end position="24"/>
    </location>
</feature>
<sequence length="340" mass="37477">MNSLRTRAETINEPERGREPNMASRIDVHSHYMGEVSFRLLKEAGLIPENFPIKFWSAEDAIDFMDRHDIETQMLSLPFSLRGNAVDPQFPAPLIRELNETLAEVVSAHPGRFGAFATLPFNSTDAALEEIEYALDVLHLDGIAQSSNVGGTYLGHTFLEPVIEELARREVPVFMHPNDCIHAADLNLGRVGSFIEFPMDTARNVTNAILTGVFQRHPGLKLILAHNGGVLPTLAWRISEHLGMGQGPGDANIDAQHVEEVLRGLYYEVALAASPHSLLPTLKVADANHLVFGTDYGAAPEAFIARNIEHLVKSDALDDVQRVSIERETALQLFPRLANG</sequence>
<dbReference type="GO" id="GO:0016831">
    <property type="term" value="F:carboxy-lyase activity"/>
    <property type="evidence" value="ECO:0007669"/>
    <property type="project" value="InterPro"/>
</dbReference>
<dbReference type="PANTHER" id="PTHR21240">
    <property type="entry name" value="2-AMINO-3-CARBOXYLMUCONATE-6-SEMIALDEHYDE DECARBOXYLASE"/>
    <property type="match status" value="1"/>
</dbReference>
<evidence type="ECO:0000256" key="2">
    <source>
        <dbReference type="SAM" id="MobiDB-lite"/>
    </source>
</evidence>
<evidence type="ECO:0000313" key="5">
    <source>
        <dbReference type="Proteomes" id="UP000326907"/>
    </source>
</evidence>
<protein>
    <submittedName>
        <fullName evidence="4">Amidohydrolase</fullName>
    </submittedName>
</protein>
<dbReference type="InterPro" id="IPR032465">
    <property type="entry name" value="ACMSD"/>
</dbReference>
<evidence type="ECO:0000259" key="3">
    <source>
        <dbReference type="Pfam" id="PF04909"/>
    </source>
</evidence>
<proteinExistence type="predicted"/>
<name>A0A5N5ENX8_9ACTN</name>
<reference evidence="4 5" key="1">
    <citation type="submission" date="2019-09" db="EMBL/GenBank/DDBJ databases">
        <authorList>
            <person name="Liu P."/>
        </authorList>
    </citation>
    <scope>NUCLEOTIDE SEQUENCE [LARGE SCALE GENOMIC DNA]</scope>
    <source>
        <strain evidence="4 5">TRM68085</strain>
    </source>
</reference>
<feature type="compositionally biased region" description="Basic and acidic residues" evidence="2">
    <location>
        <begin position="1"/>
        <end position="19"/>
    </location>
</feature>
<dbReference type="GO" id="GO:0005737">
    <property type="term" value="C:cytoplasm"/>
    <property type="evidence" value="ECO:0007669"/>
    <property type="project" value="TreeGrafter"/>
</dbReference>
<evidence type="ECO:0000313" key="4">
    <source>
        <dbReference type="EMBL" id="KAB2592586.1"/>
    </source>
</evidence>
<dbReference type="Pfam" id="PF04909">
    <property type="entry name" value="Amidohydro_2"/>
    <property type="match status" value="1"/>
</dbReference>
<gene>
    <name evidence="4" type="ORF">F5983_10940</name>
</gene>
<keyword evidence="4" id="KW-0378">Hydrolase</keyword>
<feature type="domain" description="Amidohydrolase-related" evidence="3">
    <location>
        <begin position="26"/>
        <end position="335"/>
    </location>
</feature>
<comment type="caution">
    <text evidence="4">The sequence shown here is derived from an EMBL/GenBank/DDBJ whole genome shotgun (WGS) entry which is preliminary data.</text>
</comment>
<dbReference type="GO" id="GO:0019748">
    <property type="term" value="P:secondary metabolic process"/>
    <property type="evidence" value="ECO:0007669"/>
    <property type="project" value="TreeGrafter"/>
</dbReference>